<organism evidence="2 3">
    <name type="scientific">Peribacillus butanolivorans</name>
    <dbReference type="NCBI Taxonomy" id="421767"/>
    <lineage>
        <taxon>Bacteria</taxon>
        <taxon>Bacillati</taxon>
        <taxon>Bacillota</taxon>
        <taxon>Bacilli</taxon>
        <taxon>Bacillales</taxon>
        <taxon>Bacillaceae</taxon>
        <taxon>Peribacillus</taxon>
    </lineage>
</organism>
<feature type="signal peptide" evidence="1">
    <location>
        <begin position="1"/>
        <end position="24"/>
    </location>
</feature>
<dbReference type="RefSeq" id="WP_098177416.1">
    <property type="nucleotide sequence ID" value="NZ_NUEQ01000090.1"/>
</dbReference>
<accession>A0AAX0S0H2</accession>
<evidence type="ECO:0000313" key="2">
    <source>
        <dbReference type="EMBL" id="PEJ28307.1"/>
    </source>
</evidence>
<dbReference type="AlphaFoldDB" id="A0AAX0S0H2"/>
<comment type="caution">
    <text evidence="2">The sequence shown here is derived from an EMBL/GenBank/DDBJ whole genome shotgun (WGS) entry which is preliminary data.</text>
</comment>
<dbReference type="Proteomes" id="UP000220106">
    <property type="component" value="Unassembled WGS sequence"/>
</dbReference>
<reference evidence="2 3" key="1">
    <citation type="submission" date="2017-09" db="EMBL/GenBank/DDBJ databases">
        <title>Large-scale bioinformatics analysis of Bacillus genomes uncovers conserved roles of natural products in bacterial physiology.</title>
        <authorList>
            <consortium name="Agbiome Team Llc"/>
            <person name="Bleich R.M."/>
            <person name="Kirk G.J."/>
            <person name="Santa Maria K.C."/>
            <person name="Allen S.E."/>
            <person name="Farag S."/>
            <person name="Shank E.A."/>
            <person name="Bowers A."/>
        </authorList>
    </citation>
    <scope>NUCLEOTIDE SEQUENCE [LARGE SCALE GENOMIC DNA]</scope>
    <source>
        <strain evidence="2 3">AFS003229</strain>
    </source>
</reference>
<evidence type="ECO:0000313" key="3">
    <source>
        <dbReference type="Proteomes" id="UP000220106"/>
    </source>
</evidence>
<gene>
    <name evidence="2" type="ORF">CN689_22390</name>
</gene>
<protein>
    <submittedName>
        <fullName evidence="2">Uncharacterized protein</fullName>
    </submittedName>
</protein>
<proteinExistence type="predicted"/>
<name>A0AAX0S0H2_9BACI</name>
<dbReference type="EMBL" id="NUEQ01000090">
    <property type="protein sequence ID" value="PEJ28307.1"/>
    <property type="molecule type" value="Genomic_DNA"/>
</dbReference>
<evidence type="ECO:0000256" key="1">
    <source>
        <dbReference type="SAM" id="SignalP"/>
    </source>
</evidence>
<sequence length="134" mass="15396">MKKFIIMSLVSFTLIFGVSTQASAAGYWFKTEDGRIDGGVTFPDWKNMNVQVDVWGLYGYSSVWGNGTYSPKKLKVRLCNRYSDNCTEYKYFTEIKKGYGRVNFYNVQPLRYDLYIVDTSVNTQVTGYSNAIAY</sequence>
<feature type="chain" id="PRO_5043600698" evidence="1">
    <location>
        <begin position="25"/>
        <end position="134"/>
    </location>
</feature>
<keyword evidence="1" id="KW-0732">Signal</keyword>